<organism evidence="1">
    <name type="scientific">marine metagenome</name>
    <dbReference type="NCBI Taxonomy" id="408172"/>
    <lineage>
        <taxon>unclassified sequences</taxon>
        <taxon>metagenomes</taxon>
        <taxon>ecological metagenomes</taxon>
    </lineage>
</organism>
<accession>A0A382JW43</accession>
<evidence type="ECO:0000313" key="1">
    <source>
        <dbReference type="EMBL" id="SVC16330.1"/>
    </source>
</evidence>
<name>A0A382JW43_9ZZZZ</name>
<dbReference type="AlphaFoldDB" id="A0A382JW43"/>
<dbReference type="EMBL" id="UINC01076812">
    <property type="protein sequence ID" value="SVC16330.1"/>
    <property type="molecule type" value="Genomic_DNA"/>
</dbReference>
<feature type="non-terminal residue" evidence="1">
    <location>
        <position position="69"/>
    </location>
</feature>
<protein>
    <submittedName>
        <fullName evidence="1">Uncharacterized protein</fullName>
    </submittedName>
</protein>
<sequence>MRRSLFLKSFLSIFAAVLLFWPPSSAKAWFADEARLAFEERWLPLLDSPSASERLLAVQSFLAFPEWGL</sequence>
<proteinExistence type="predicted"/>
<reference evidence="1" key="1">
    <citation type="submission" date="2018-05" db="EMBL/GenBank/DDBJ databases">
        <authorList>
            <person name="Lanie J.A."/>
            <person name="Ng W.-L."/>
            <person name="Kazmierczak K.M."/>
            <person name="Andrzejewski T.M."/>
            <person name="Davidsen T.M."/>
            <person name="Wayne K.J."/>
            <person name="Tettelin H."/>
            <person name="Glass J.I."/>
            <person name="Rusch D."/>
            <person name="Podicherti R."/>
            <person name="Tsui H.-C.T."/>
            <person name="Winkler M.E."/>
        </authorList>
    </citation>
    <scope>NUCLEOTIDE SEQUENCE</scope>
</reference>
<gene>
    <name evidence="1" type="ORF">METZ01_LOCUS269184</name>
</gene>